<dbReference type="Gene3D" id="3.30.9.10">
    <property type="entry name" value="D-Amino Acid Oxidase, subunit A, domain 2"/>
    <property type="match status" value="1"/>
</dbReference>
<comment type="similarity">
    <text evidence="2">Belongs to the FAD-dependent glycerol-3-phosphate dehydrogenase family.</text>
</comment>
<accession>A0A4D8RW51</accession>
<dbReference type="InterPro" id="IPR006076">
    <property type="entry name" value="FAD-dep_OxRdtase"/>
</dbReference>
<evidence type="ECO:0000313" key="7">
    <source>
        <dbReference type="EMBL" id="QCO29176.1"/>
    </source>
</evidence>
<dbReference type="GO" id="GO:0006072">
    <property type="term" value="P:glycerol-3-phosphate metabolic process"/>
    <property type="evidence" value="ECO:0007669"/>
    <property type="project" value="InterPro"/>
</dbReference>
<dbReference type="PANTHER" id="PTHR11985">
    <property type="entry name" value="GLYCEROL-3-PHOSPHATE DEHYDROGENASE"/>
    <property type="match status" value="1"/>
</dbReference>
<reference evidence="7 8" key="1">
    <citation type="submission" date="2018-07" db="EMBL/GenBank/DDBJ databases">
        <title>Complete Genome Sequences of Extremely Thermoacidophilic, Metal-Mobilizing Type-Strain Members of the Archaeal Family Sulfolobaceae: Acidianus brierleyi DSM-1651T, Acidianus sulfidivorans DSM-18786T, Metallosphaera hakonensis DSM-7519T, and Metallosphaera prunae DSM-10039T.</title>
        <authorList>
            <person name="Counts J.A."/>
            <person name="Kelly R.M."/>
        </authorList>
    </citation>
    <scope>NUCLEOTIDE SEQUENCE [LARGE SCALE GENOMIC DNA]</scope>
    <source>
        <strain evidence="7 8">Ron 12/II</strain>
    </source>
</reference>
<dbReference type="Proteomes" id="UP000298568">
    <property type="component" value="Chromosome"/>
</dbReference>
<dbReference type="GO" id="GO:0004368">
    <property type="term" value="F:glycerol-3-phosphate dehydrogenase (quinone) activity"/>
    <property type="evidence" value="ECO:0007669"/>
    <property type="project" value="InterPro"/>
</dbReference>
<dbReference type="SUPFAM" id="SSF51905">
    <property type="entry name" value="FAD/NAD(P)-binding domain"/>
    <property type="match status" value="1"/>
</dbReference>
<dbReference type="InterPro" id="IPR036188">
    <property type="entry name" value="FAD/NAD-bd_sf"/>
</dbReference>
<comment type="cofactor">
    <cofactor evidence="1">
        <name>FAD</name>
        <dbReference type="ChEBI" id="CHEBI:57692"/>
    </cofactor>
</comment>
<evidence type="ECO:0000259" key="6">
    <source>
        <dbReference type="Pfam" id="PF01266"/>
    </source>
</evidence>
<feature type="domain" description="FAD dependent oxidoreductase" evidence="6">
    <location>
        <begin position="12"/>
        <end position="358"/>
    </location>
</feature>
<keyword evidence="3" id="KW-0285">Flavoprotein</keyword>
<sequence>MERFSSKDSATVTVIGGGANGLFTALDLALRGVKVVLVERGDIGSGTSGKFHGLLHSGARYAVTDPGSAKECAEENEVISRIAPHAVRDTGGLFLGITEEEVEFSERFLRSLDSLGIKHRVMDRGELLKAEPHANPSTRIAVWVPDKVIHGYDLLASVAFTASLSGATILTQAEVVEIQRGSELKVKILDRLTGETHVIESQIIVNASGPWSFKVTGLAGIGEVPVLPTAGIMAVFDRRLNNMVLNRLRPPSDGDILVPYGEASILGTTATVVDDPDNFSIADEEVNLLLREGVKLVPGLAQAKVSRVYASVRPLIANADSGRQASRDYLILEHEEVPGLISVIGGKFTTARLLGEKVGDLVASKLGVKERSKTRDIRLPGPLDLDPSWVSPDMREMVGKVLARRGSLDEERYITSLYVVLSTIAGRKRWSSGAI</sequence>
<dbReference type="KEGG" id="mpru:DFR88_00635"/>
<gene>
    <name evidence="7" type="ORF">DFR88_00635</name>
</gene>
<proteinExistence type="inferred from homology"/>
<name>A0A4D8RW51_METPR</name>
<evidence type="ECO:0000256" key="4">
    <source>
        <dbReference type="ARBA" id="ARBA00022827"/>
    </source>
</evidence>
<dbReference type="SUPFAM" id="SSF54373">
    <property type="entry name" value="FAD-linked reductases, C-terminal domain"/>
    <property type="match status" value="1"/>
</dbReference>
<dbReference type="PANTHER" id="PTHR11985:SF15">
    <property type="entry name" value="GLYCEROL-3-PHOSPHATE DEHYDROGENASE, MITOCHONDRIAL"/>
    <property type="match status" value="1"/>
</dbReference>
<dbReference type="GeneID" id="59455350"/>
<protein>
    <submittedName>
        <fullName evidence="7">FAD-dependent oxidoreductase</fullName>
    </submittedName>
</protein>
<keyword evidence="4" id="KW-0274">FAD</keyword>
<evidence type="ECO:0000256" key="1">
    <source>
        <dbReference type="ARBA" id="ARBA00001974"/>
    </source>
</evidence>
<dbReference type="PRINTS" id="PR01001">
    <property type="entry name" value="FADG3PDH"/>
</dbReference>
<keyword evidence="5" id="KW-0560">Oxidoreductase</keyword>
<organism evidence="7 8">
    <name type="scientific">Metallosphaera prunae</name>
    <dbReference type="NCBI Taxonomy" id="47304"/>
    <lineage>
        <taxon>Archaea</taxon>
        <taxon>Thermoproteota</taxon>
        <taxon>Thermoprotei</taxon>
        <taxon>Sulfolobales</taxon>
        <taxon>Sulfolobaceae</taxon>
        <taxon>Metallosphaera</taxon>
    </lineage>
</organism>
<dbReference type="InterPro" id="IPR000447">
    <property type="entry name" value="G3P_DH_FAD-dep"/>
</dbReference>
<evidence type="ECO:0000256" key="2">
    <source>
        <dbReference type="ARBA" id="ARBA00007330"/>
    </source>
</evidence>
<evidence type="ECO:0000256" key="5">
    <source>
        <dbReference type="ARBA" id="ARBA00023002"/>
    </source>
</evidence>
<evidence type="ECO:0000313" key="8">
    <source>
        <dbReference type="Proteomes" id="UP000298568"/>
    </source>
</evidence>
<dbReference type="EMBL" id="CP031156">
    <property type="protein sequence ID" value="QCO29176.1"/>
    <property type="molecule type" value="Genomic_DNA"/>
</dbReference>
<dbReference type="AlphaFoldDB" id="A0A4D8RW51"/>
<dbReference type="Pfam" id="PF01266">
    <property type="entry name" value="DAO"/>
    <property type="match status" value="1"/>
</dbReference>
<dbReference type="Gene3D" id="3.50.50.60">
    <property type="entry name" value="FAD/NAD(P)-binding domain"/>
    <property type="match status" value="1"/>
</dbReference>
<dbReference type="RefSeq" id="WP_193453343.1">
    <property type="nucleotide sequence ID" value="NZ_CP031156.1"/>
</dbReference>
<evidence type="ECO:0000256" key="3">
    <source>
        <dbReference type="ARBA" id="ARBA00022630"/>
    </source>
</evidence>
<keyword evidence="8" id="KW-1185">Reference proteome</keyword>